<organism evidence="2">
    <name type="scientific">hydrothermal vent metagenome</name>
    <dbReference type="NCBI Taxonomy" id="652676"/>
    <lineage>
        <taxon>unclassified sequences</taxon>
        <taxon>metagenomes</taxon>
        <taxon>ecological metagenomes</taxon>
    </lineage>
</organism>
<protein>
    <recommendedName>
        <fullName evidence="3">Lipocalin-like domain-containing protein</fullName>
    </recommendedName>
</protein>
<dbReference type="AlphaFoldDB" id="A0A3B1CEE3"/>
<dbReference type="PROSITE" id="PS51257">
    <property type="entry name" value="PROKAR_LIPOPROTEIN"/>
    <property type="match status" value="1"/>
</dbReference>
<accession>A0A3B1CEE3</accession>
<proteinExistence type="predicted"/>
<evidence type="ECO:0008006" key="3">
    <source>
        <dbReference type="Google" id="ProtNLM"/>
    </source>
</evidence>
<sequence length="148" mass="16704">MSGQKLLNIVIVVFLLAIIFVGCKDDNPTDANYDTALVGSWNVDKIRWEGQSEKGSYDRGQLDSLGTIWTMTLKSDKTVEMTTNYCCALTDYSGSWSATKYELTLKLKASNSSEVKVEVYQFVVENARLIINWQLKSGTLYYGEFIKL</sequence>
<gene>
    <name evidence="2" type="ORF">MNBD_IGNAVI01-2121</name>
</gene>
<reference evidence="2" key="1">
    <citation type="submission" date="2018-06" db="EMBL/GenBank/DDBJ databases">
        <authorList>
            <person name="Zhirakovskaya E."/>
        </authorList>
    </citation>
    <scope>NUCLEOTIDE SEQUENCE</scope>
</reference>
<keyword evidence="1" id="KW-1133">Transmembrane helix</keyword>
<keyword evidence="1" id="KW-0812">Transmembrane</keyword>
<name>A0A3B1CEE3_9ZZZZ</name>
<evidence type="ECO:0000256" key="1">
    <source>
        <dbReference type="SAM" id="Phobius"/>
    </source>
</evidence>
<dbReference type="EMBL" id="UOGD01000430">
    <property type="protein sequence ID" value="VAX28836.1"/>
    <property type="molecule type" value="Genomic_DNA"/>
</dbReference>
<evidence type="ECO:0000313" key="2">
    <source>
        <dbReference type="EMBL" id="VAX28836.1"/>
    </source>
</evidence>
<feature type="transmembrane region" description="Helical" evidence="1">
    <location>
        <begin position="6"/>
        <end position="23"/>
    </location>
</feature>
<keyword evidence="1" id="KW-0472">Membrane</keyword>